<name>A0A9X2VFD5_9PSEU</name>
<dbReference type="SMART" id="SM00331">
    <property type="entry name" value="PP2C_SIG"/>
    <property type="match status" value="1"/>
</dbReference>
<dbReference type="Gene3D" id="3.60.40.10">
    <property type="entry name" value="PPM-type phosphatase domain"/>
    <property type="match status" value="1"/>
</dbReference>
<evidence type="ECO:0000313" key="5">
    <source>
        <dbReference type="Proteomes" id="UP001141259"/>
    </source>
</evidence>
<evidence type="ECO:0000259" key="3">
    <source>
        <dbReference type="PROSITE" id="PS50110"/>
    </source>
</evidence>
<dbReference type="SUPFAM" id="SSF52172">
    <property type="entry name" value="CheY-like"/>
    <property type="match status" value="1"/>
</dbReference>
<dbReference type="Gene3D" id="3.40.50.2300">
    <property type="match status" value="1"/>
</dbReference>
<dbReference type="InterPro" id="IPR001932">
    <property type="entry name" value="PPM-type_phosphatase-like_dom"/>
</dbReference>
<evidence type="ECO:0000256" key="1">
    <source>
        <dbReference type="ARBA" id="ARBA00022801"/>
    </source>
</evidence>
<comment type="caution">
    <text evidence="4">The sequence shown here is derived from an EMBL/GenBank/DDBJ whole genome shotgun (WGS) entry which is preliminary data.</text>
</comment>
<dbReference type="GO" id="GO:0000160">
    <property type="term" value="P:phosphorelay signal transduction system"/>
    <property type="evidence" value="ECO:0007669"/>
    <property type="project" value="InterPro"/>
</dbReference>
<dbReference type="GO" id="GO:0016791">
    <property type="term" value="F:phosphatase activity"/>
    <property type="evidence" value="ECO:0007669"/>
    <property type="project" value="TreeGrafter"/>
</dbReference>
<feature type="domain" description="Response regulatory" evidence="3">
    <location>
        <begin position="18"/>
        <end position="135"/>
    </location>
</feature>
<dbReference type="PANTHER" id="PTHR43156">
    <property type="entry name" value="STAGE II SPORULATION PROTEIN E-RELATED"/>
    <property type="match status" value="1"/>
</dbReference>
<accession>A0A9X2VFD5</accession>
<dbReference type="EMBL" id="JANYMP010000001">
    <property type="protein sequence ID" value="MCS7475586.1"/>
    <property type="molecule type" value="Genomic_DNA"/>
</dbReference>
<dbReference type="Proteomes" id="UP001141259">
    <property type="component" value="Unassembled WGS sequence"/>
</dbReference>
<dbReference type="InterPro" id="IPR011006">
    <property type="entry name" value="CheY-like_superfamily"/>
</dbReference>
<keyword evidence="1" id="KW-0378">Hydrolase</keyword>
<dbReference type="PANTHER" id="PTHR43156:SF2">
    <property type="entry name" value="STAGE II SPORULATION PROTEIN E"/>
    <property type="match status" value="1"/>
</dbReference>
<sequence length="527" mass="55396">MSAQTSSRRLVSLSGPARILVVDDLEASRYITASWLRRSGHLVTEAVTGRQALTVLGEQDFDLVMLDVHLPDMSGFEVCEIIKADPATAALPVIHVSATYVEPEDKTTGLTRGADAYLTEPVDPGELLATVEAALRYYRARMLAERLANRLTLLTRATLAINSATTFDGLTSAAALGAADVLDTTAVAVLVTAKDLRVGTTDGSGAAALTSEPLDLIADVLADTLGSSEGVEVVVLDSPPWNPGTPASVVVARSKAGRAPVCVAVDAAAVTTDEERNLLVQLGQATAVAADGMRALTEEHLLALTLQRSLLPRHLPEEPGLPMVARYLPASANAEIGGDFYEVTAVGSRLLIAIGDVCGHSIEAATVMGEVRHALRAYAIETDDPATILTKLDRMLQRYHPRGGLTTVCLVLVDLAEGTMDVANAGHVPPLVSDGDGTRVLGVKGPLLGIGLPHPPATRFELPVGTLVVLTTDGLVERSDSDLDEGMEALRAAVAHDADLDGLCDGLLERFGGDKRDDIALLAFRRT</sequence>
<keyword evidence="5" id="KW-1185">Reference proteome</keyword>
<evidence type="ECO:0000313" key="4">
    <source>
        <dbReference type="EMBL" id="MCS7475586.1"/>
    </source>
</evidence>
<evidence type="ECO:0000256" key="2">
    <source>
        <dbReference type="PROSITE-ProRule" id="PRU00169"/>
    </source>
</evidence>
<organism evidence="4 5">
    <name type="scientific">Umezawaea endophytica</name>
    <dbReference type="NCBI Taxonomy" id="1654476"/>
    <lineage>
        <taxon>Bacteria</taxon>
        <taxon>Bacillati</taxon>
        <taxon>Actinomycetota</taxon>
        <taxon>Actinomycetes</taxon>
        <taxon>Pseudonocardiales</taxon>
        <taxon>Pseudonocardiaceae</taxon>
        <taxon>Umezawaea</taxon>
    </lineage>
</organism>
<dbReference type="SMART" id="SM00448">
    <property type="entry name" value="REC"/>
    <property type="match status" value="1"/>
</dbReference>
<dbReference type="InterPro" id="IPR052016">
    <property type="entry name" value="Bact_Sigma-Reg"/>
</dbReference>
<dbReference type="InterPro" id="IPR036457">
    <property type="entry name" value="PPM-type-like_dom_sf"/>
</dbReference>
<protein>
    <submittedName>
        <fullName evidence="4">Fused response regulator/phosphatase</fullName>
    </submittedName>
</protein>
<dbReference type="Pfam" id="PF07228">
    <property type="entry name" value="SpoIIE"/>
    <property type="match status" value="1"/>
</dbReference>
<reference evidence="4" key="1">
    <citation type="submission" date="2022-08" db="EMBL/GenBank/DDBJ databases">
        <authorList>
            <person name="Tistechok S."/>
            <person name="Samborskyy M."/>
            <person name="Roman I."/>
        </authorList>
    </citation>
    <scope>NUCLEOTIDE SEQUENCE</scope>
    <source>
        <strain evidence="4">DSM 103496</strain>
    </source>
</reference>
<feature type="modified residue" description="4-aspartylphosphate" evidence="2">
    <location>
        <position position="67"/>
    </location>
</feature>
<proteinExistence type="predicted"/>
<dbReference type="PROSITE" id="PS50110">
    <property type="entry name" value="RESPONSE_REGULATORY"/>
    <property type="match status" value="1"/>
</dbReference>
<dbReference type="SUPFAM" id="SSF81606">
    <property type="entry name" value="PP2C-like"/>
    <property type="match status" value="1"/>
</dbReference>
<dbReference type="RefSeq" id="WP_259621098.1">
    <property type="nucleotide sequence ID" value="NZ_JANYMP010000001.1"/>
</dbReference>
<keyword evidence="2" id="KW-0597">Phosphoprotein</keyword>
<dbReference type="Pfam" id="PF00072">
    <property type="entry name" value="Response_reg"/>
    <property type="match status" value="1"/>
</dbReference>
<dbReference type="InterPro" id="IPR001789">
    <property type="entry name" value="Sig_transdc_resp-reg_receiver"/>
</dbReference>
<gene>
    <name evidence="4" type="ORF">NZH93_01880</name>
</gene>
<dbReference type="AlphaFoldDB" id="A0A9X2VFD5"/>